<reference evidence="2 3" key="1">
    <citation type="journal article" date="2018" name="IMA Fungus">
        <title>IMA Genome-F 10: Nine draft genome sequences of Claviceps purpurea s.lat., including C. arundinis, C. humidiphila, and C. cf. spartinae, pseudomolecules for the pitch canker pathogen Fusarium circinatum, draft genome of Davidsoniella eucalypti, Grosmannia galeiformis, Quambalaria eucalypti, and Teratosphaeria destructans.</title>
        <authorList>
            <person name="Wingfield B.D."/>
            <person name="Liu M."/>
            <person name="Nguyen H.D."/>
            <person name="Lane F.A."/>
            <person name="Morgan S.W."/>
            <person name="De Vos L."/>
            <person name="Wilken P.M."/>
            <person name="Duong T.A."/>
            <person name="Aylward J."/>
            <person name="Coetzee M.P."/>
            <person name="Dadej K."/>
            <person name="De Beer Z.W."/>
            <person name="Findlay W."/>
            <person name="Havenga M."/>
            <person name="Kolarik M."/>
            <person name="Menzies J.G."/>
            <person name="Naidoo K."/>
            <person name="Pochopski O."/>
            <person name="Shoukouhi P."/>
            <person name="Santana Q.C."/>
            <person name="Seifert K.A."/>
            <person name="Soal N."/>
            <person name="Steenkamp E.T."/>
            <person name="Tatham C.T."/>
            <person name="van der Nest M.A."/>
            <person name="Wingfield M.J."/>
        </authorList>
    </citation>
    <scope>NUCLEOTIDE SEQUENCE [LARGE SCALE GENOMIC DNA]</scope>
    <source>
        <strain evidence="2">CMW44962</strain>
    </source>
</reference>
<dbReference type="EMBL" id="RIBY02002422">
    <property type="protein sequence ID" value="KAH9815682.1"/>
    <property type="molecule type" value="Genomic_DNA"/>
</dbReference>
<feature type="region of interest" description="Disordered" evidence="1">
    <location>
        <begin position="1"/>
        <end position="37"/>
    </location>
</feature>
<keyword evidence="3" id="KW-1185">Reference proteome</keyword>
<accession>A0A9W7SJC6</accession>
<reference evidence="2 3" key="2">
    <citation type="journal article" date="2021" name="Curr. Genet.">
        <title>Genetic response to nitrogen starvation in the aggressive Eucalyptus foliar pathogen Teratosphaeria destructans.</title>
        <authorList>
            <person name="Havenga M."/>
            <person name="Wingfield B.D."/>
            <person name="Wingfield M.J."/>
            <person name="Dreyer L.L."/>
            <person name="Roets F."/>
            <person name="Aylward J."/>
        </authorList>
    </citation>
    <scope>NUCLEOTIDE SEQUENCE [LARGE SCALE GENOMIC DNA]</scope>
    <source>
        <strain evidence="2">CMW44962</strain>
    </source>
</reference>
<organism evidence="2 3">
    <name type="scientific">Teratosphaeria destructans</name>
    <dbReference type="NCBI Taxonomy" id="418781"/>
    <lineage>
        <taxon>Eukaryota</taxon>
        <taxon>Fungi</taxon>
        <taxon>Dikarya</taxon>
        <taxon>Ascomycota</taxon>
        <taxon>Pezizomycotina</taxon>
        <taxon>Dothideomycetes</taxon>
        <taxon>Dothideomycetidae</taxon>
        <taxon>Mycosphaerellales</taxon>
        <taxon>Teratosphaeriaceae</taxon>
        <taxon>Teratosphaeria</taxon>
    </lineage>
</organism>
<gene>
    <name evidence="2" type="ORF">Tdes44962_MAKER00929</name>
</gene>
<dbReference type="OrthoDB" id="3909688at2759"/>
<feature type="region of interest" description="Disordered" evidence="1">
    <location>
        <begin position="395"/>
        <end position="415"/>
    </location>
</feature>
<dbReference type="Proteomes" id="UP001138500">
    <property type="component" value="Unassembled WGS sequence"/>
</dbReference>
<proteinExistence type="predicted"/>
<evidence type="ECO:0000313" key="3">
    <source>
        <dbReference type="Proteomes" id="UP001138500"/>
    </source>
</evidence>
<protein>
    <submittedName>
        <fullName evidence="2">F-actin-capping protein subunit beta</fullName>
    </submittedName>
</protein>
<sequence>MGSSVVYTQIPTSGGSSGPTGSGSATSGITSAPSSATVTQTLTMSGSTRVVTGSTAEPTCPYSEGELYTDQYGQTYYVQCNEAYVVPQPSGISRRQEAAEDASTLDVTSADSLADCVAACDFYNMQTFYDITYCLGVTWYENSNTSNCFLKSEVNGTQYAANAHSAFLTVNRVAVGVGNSSTTTISGNGTNPGITATSAVVSTLVGGGSTIVSTLTTGSGGTGAGTGPGTGPGTGAGTGVSTAISISQVPSTVYGTSTAVSTIISGGTTIESTYGVSTALSIVYSASTITQTTTTVSISVSRAVSTAVSVSISSVSGSGGGVVTVTTGGGGGSGYVTVTAAPVTVISYVQASSSSSSFTCRTYATNYLDGAHGRVRRDRKKRSIWDWDEGVAKVAEGPRPGDVPKPWVAANRGRL</sequence>
<comment type="caution">
    <text evidence="2">The sequence shown here is derived from an EMBL/GenBank/DDBJ whole genome shotgun (WGS) entry which is preliminary data.</text>
</comment>
<name>A0A9W7SJC6_9PEZI</name>
<dbReference type="AlphaFoldDB" id="A0A9W7SJC6"/>
<evidence type="ECO:0000256" key="1">
    <source>
        <dbReference type="SAM" id="MobiDB-lite"/>
    </source>
</evidence>
<feature type="compositionally biased region" description="Low complexity" evidence="1">
    <location>
        <begin position="22"/>
        <end position="37"/>
    </location>
</feature>
<evidence type="ECO:0000313" key="2">
    <source>
        <dbReference type="EMBL" id="KAH9815682.1"/>
    </source>
</evidence>